<dbReference type="Pfam" id="PF12317">
    <property type="entry name" value="IFT46_B_C"/>
    <property type="match status" value="1"/>
</dbReference>
<feature type="compositionally biased region" description="Basic and acidic residues" evidence="8">
    <location>
        <begin position="8"/>
        <end position="18"/>
    </location>
</feature>
<evidence type="ECO:0000256" key="8">
    <source>
        <dbReference type="SAM" id="MobiDB-lite"/>
    </source>
</evidence>
<comment type="similarity">
    <text evidence="2">Belongs to the IFT46 family.</text>
</comment>
<evidence type="ECO:0000313" key="9">
    <source>
        <dbReference type="EMBL" id="CAF0742257.1"/>
    </source>
</evidence>
<keyword evidence="4" id="KW-0963">Cytoplasm</keyword>
<reference evidence="10" key="1">
    <citation type="submission" date="2021-02" db="EMBL/GenBank/DDBJ databases">
        <authorList>
            <person name="Nowell W R."/>
        </authorList>
    </citation>
    <scope>NUCLEOTIDE SEQUENCE</scope>
</reference>
<evidence type="ECO:0000256" key="1">
    <source>
        <dbReference type="ARBA" id="ARBA00004120"/>
    </source>
</evidence>
<evidence type="ECO:0000313" key="11">
    <source>
        <dbReference type="Proteomes" id="UP000663832"/>
    </source>
</evidence>
<feature type="compositionally biased region" description="Polar residues" evidence="8">
    <location>
        <begin position="30"/>
        <end position="39"/>
    </location>
</feature>
<comment type="subcellular location">
    <subcellularLocation>
        <location evidence="1">Cytoplasm</location>
        <location evidence="1">Cytoskeleton</location>
        <location evidence="1">Cilium basal body</location>
    </subcellularLocation>
</comment>
<dbReference type="EMBL" id="CAJNOI010000006">
    <property type="protein sequence ID" value="CAF0754051.1"/>
    <property type="molecule type" value="Genomic_DNA"/>
</dbReference>
<keyword evidence="7" id="KW-0966">Cell projection</keyword>
<evidence type="ECO:0000256" key="7">
    <source>
        <dbReference type="ARBA" id="ARBA00023273"/>
    </source>
</evidence>
<comment type="caution">
    <text evidence="10">The sequence shown here is derived from an EMBL/GenBank/DDBJ whole genome shotgun (WGS) entry which is preliminary data.</text>
</comment>
<feature type="region of interest" description="Disordered" evidence="8">
    <location>
        <begin position="1"/>
        <end position="51"/>
    </location>
</feature>
<dbReference type="PANTHER" id="PTHR13376">
    <property type="entry name" value="INTRAFLAGELLAR TRANSPORT PROTEIN 46 HOMOLOG"/>
    <property type="match status" value="1"/>
</dbReference>
<feature type="region of interest" description="Disordered" evidence="8">
    <location>
        <begin position="100"/>
        <end position="156"/>
    </location>
</feature>
<dbReference type="OrthoDB" id="2119217at2759"/>
<dbReference type="PANTHER" id="PTHR13376:SF0">
    <property type="entry name" value="INTRAFLAGELLAR TRANSPORT PROTEIN 46 HOMOLOG"/>
    <property type="match status" value="1"/>
</dbReference>
<evidence type="ECO:0000256" key="2">
    <source>
        <dbReference type="ARBA" id="ARBA00007700"/>
    </source>
</evidence>
<dbReference type="GO" id="GO:0042073">
    <property type="term" value="P:intraciliary transport"/>
    <property type="evidence" value="ECO:0007669"/>
    <property type="project" value="InterPro"/>
</dbReference>
<keyword evidence="6" id="KW-0206">Cytoskeleton</keyword>
<feature type="compositionally biased region" description="Acidic residues" evidence="8">
    <location>
        <begin position="117"/>
        <end position="128"/>
    </location>
</feature>
<dbReference type="EMBL" id="CAJNOM010000003">
    <property type="protein sequence ID" value="CAF0742257.1"/>
    <property type="molecule type" value="Genomic_DNA"/>
</dbReference>
<protein>
    <recommendedName>
        <fullName evidence="3">Intraflagellar transport protein 46 homolog</fullName>
    </recommendedName>
</protein>
<evidence type="ECO:0000313" key="12">
    <source>
        <dbReference type="Proteomes" id="UP000663877"/>
    </source>
</evidence>
<keyword evidence="11" id="KW-1185">Reference proteome</keyword>
<dbReference type="GO" id="GO:0031514">
    <property type="term" value="C:motile cilium"/>
    <property type="evidence" value="ECO:0007669"/>
    <property type="project" value="TreeGrafter"/>
</dbReference>
<evidence type="ECO:0000256" key="5">
    <source>
        <dbReference type="ARBA" id="ARBA00023069"/>
    </source>
</evidence>
<sequence length="390" mass="43528">MSDDEDEPRMVHDQHYDESMDVGDGEDVTSVYTPQTSSRRPAGQGSPRGGLKRAKILSIPGFFSLLDIVNNVTHGSTSNFLAPDTTMPTAGMRVPHGQLAHHLQNDSPDDSPRSGENDETQGDSESDPDSSQALHGGGGGQKEYKAPDPNAYDPKMYRDLPVSAEIKDLFKYIEKYQPQDIILETKLKPFIPEFVPAIGDIDAFLKVPRPDGKEDLLGLTVLDEPSSRQSDPHVLSLQMRYTSKQPMATSVPSNVRSVTNADKNPKAIEEWVHNISKLQKSKTVDTVQYRKPMPDVDNLMQEWPTQFEELLKEVSVPPADIDTDLSTYTDIACSLLDIPVYESRIQSLHALFTLYLGFKNSEHFKAMMNVSDLPIRRDGNNHEADQMFID</sequence>
<dbReference type="GO" id="GO:0030992">
    <property type="term" value="C:intraciliary transport particle B"/>
    <property type="evidence" value="ECO:0007669"/>
    <property type="project" value="TreeGrafter"/>
</dbReference>
<gene>
    <name evidence="10" type="ORF">BJG266_LOCUS2623</name>
    <name evidence="9" type="ORF">QVE165_LOCUS975</name>
</gene>
<dbReference type="AlphaFoldDB" id="A0A813PK56"/>
<organism evidence="10 12">
    <name type="scientific">Adineta steineri</name>
    <dbReference type="NCBI Taxonomy" id="433720"/>
    <lineage>
        <taxon>Eukaryota</taxon>
        <taxon>Metazoa</taxon>
        <taxon>Spiralia</taxon>
        <taxon>Gnathifera</taxon>
        <taxon>Rotifera</taxon>
        <taxon>Eurotatoria</taxon>
        <taxon>Bdelloidea</taxon>
        <taxon>Adinetida</taxon>
        <taxon>Adinetidae</taxon>
        <taxon>Adineta</taxon>
    </lineage>
</organism>
<dbReference type="InterPro" id="IPR022088">
    <property type="entry name" value="Intraflagellar_transp_cmplxB"/>
</dbReference>
<evidence type="ECO:0000256" key="6">
    <source>
        <dbReference type="ARBA" id="ARBA00023212"/>
    </source>
</evidence>
<dbReference type="Proteomes" id="UP000663877">
    <property type="component" value="Unassembled WGS sequence"/>
</dbReference>
<dbReference type="GO" id="GO:0005815">
    <property type="term" value="C:microtubule organizing center"/>
    <property type="evidence" value="ECO:0007669"/>
    <property type="project" value="TreeGrafter"/>
</dbReference>
<accession>A0A813PK56</accession>
<keyword evidence="5" id="KW-0969">Cilium</keyword>
<proteinExistence type="inferred from homology"/>
<evidence type="ECO:0000256" key="4">
    <source>
        <dbReference type="ARBA" id="ARBA00022490"/>
    </source>
</evidence>
<dbReference type="GO" id="GO:0060271">
    <property type="term" value="P:cilium assembly"/>
    <property type="evidence" value="ECO:0007669"/>
    <property type="project" value="TreeGrafter"/>
</dbReference>
<dbReference type="Proteomes" id="UP000663832">
    <property type="component" value="Unassembled WGS sequence"/>
</dbReference>
<name>A0A813PK56_9BILA</name>
<evidence type="ECO:0000256" key="3">
    <source>
        <dbReference type="ARBA" id="ARBA00017206"/>
    </source>
</evidence>
<evidence type="ECO:0000313" key="10">
    <source>
        <dbReference type="EMBL" id="CAF0754051.1"/>
    </source>
</evidence>